<evidence type="ECO:0000256" key="12">
    <source>
        <dbReference type="SAM" id="MobiDB-lite"/>
    </source>
</evidence>
<evidence type="ECO:0000256" key="2">
    <source>
        <dbReference type="ARBA" id="ARBA00007866"/>
    </source>
</evidence>
<evidence type="ECO:0000256" key="10">
    <source>
        <dbReference type="ARBA" id="ARBA00023008"/>
    </source>
</evidence>
<dbReference type="PROSITE" id="PS50857">
    <property type="entry name" value="COX2_CUA"/>
    <property type="match status" value="1"/>
</dbReference>
<reference evidence="16" key="1">
    <citation type="journal article" date="2019" name="Int. J. Syst. Evol. Microbiol.">
        <title>The Global Catalogue of Microorganisms (GCM) 10K type strain sequencing project: providing services to taxonomists for standard genome sequencing and annotation.</title>
        <authorList>
            <consortium name="The Broad Institute Genomics Platform"/>
            <consortium name="The Broad Institute Genome Sequencing Center for Infectious Disease"/>
            <person name="Wu L."/>
            <person name="Ma J."/>
        </authorList>
    </citation>
    <scope>NUCLEOTIDE SEQUENCE [LARGE SCALE GENOMIC DNA]</scope>
    <source>
        <strain evidence="16">CGMCC 4.7106</strain>
    </source>
</reference>
<dbReference type="InterPro" id="IPR001505">
    <property type="entry name" value="Copper_CuA"/>
</dbReference>
<dbReference type="PANTHER" id="PTHR22888">
    <property type="entry name" value="CYTOCHROME C OXIDASE, SUBUNIT II"/>
    <property type="match status" value="1"/>
</dbReference>
<dbReference type="PROSITE" id="PS00078">
    <property type="entry name" value="COX2"/>
    <property type="match status" value="1"/>
</dbReference>
<evidence type="ECO:0000256" key="9">
    <source>
        <dbReference type="ARBA" id="ARBA00022989"/>
    </source>
</evidence>
<dbReference type="EC" id="7.1.1.9" evidence="3"/>
<evidence type="ECO:0000256" key="1">
    <source>
        <dbReference type="ARBA" id="ARBA00004141"/>
    </source>
</evidence>
<keyword evidence="4" id="KW-0813">Transport</keyword>
<accession>A0ABW5DAK3</accession>
<gene>
    <name evidence="15" type="ORF">ACFSSA_15155</name>
</gene>
<evidence type="ECO:0000256" key="11">
    <source>
        <dbReference type="ARBA" id="ARBA00023136"/>
    </source>
</evidence>
<proteinExistence type="inferred from homology"/>
<evidence type="ECO:0000313" key="15">
    <source>
        <dbReference type="EMBL" id="MFD2258017.1"/>
    </source>
</evidence>
<feature type="transmembrane region" description="Helical" evidence="13">
    <location>
        <begin position="29"/>
        <end position="51"/>
    </location>
</feature>
<evidence type="ECO:0000256" key="3">
    <source>
        <dbReference type="ARBA" id="ARBA00012949"/>
    </source>
</evidence>
<keyword evidence="7" id="KW-1278">Translocase</keyword>
<dbReference type="SUPFAM" id="SSF81464">
    <property type="entry name" value="Cytochrome c oxidase subunit II-like, transmembrane region"/>
    <property type="match status" value="1"/>
</dbReference>
<dbReference type="Pfam" id="PF00116">
    <property type="entry name" value="COX2"/>
    <property type="match status" value="1"/>
</dbReference>
<dbReference type="InterPro" id="IPR002429">
    <property type="entry name" value="CcO_II-like_C"/>
</dbReference>
<dbReference type="EMBL" id="JBHUIT010000034">
    <property type="protein sequence ID" value="MFD2258017.1"/>
    <property type="molecule type" value="Genomic_DNA"/>
</dbReference>
<dbReference type="PANTHER" id="PTHR22888:SF9">
    <property type="entry name" value="CYTOCHROME C OXIDASE SUBUNIT 2"/>
    <property type="match status" value="1"/>
</dbReference>
<protein>
    <recommendedName>
        <fullName evidence="3">cytochrome-c oxidase</fullName>
        <ecNumber evidence="3">7.1.1.9</ecNumber>
    </recommendedName>
</protein>
<evidence type="ECO:0000256" key="8">
    <source>
        <dbReference type="ARBA" id="ARBA00022982"/>
    </source>
</evidence>
<evidence type="ECO:0000259" key="14">
    <source>
        <dbReference type="PROSITE" id="PS50857"/>
    </source>
</evidence>
<dbReference type="Gene3D" id="2.60.40.420">
    <property type="entry name" value="Cupredoxins - blue copper proteins"/>
    <property type="match status" value="1"/>
</dbReference>
<keyword evidence="6" id="KW-0479">Metal-binding</keyword>
<dbReference type="InterPro" id="IPR036257">
    <property type="entry name" value="Cyt_c_oxidase_su2_TM_sf"/>
</dbReference>
<dbReference type="RefSeq" id="WP_386821460.1">
    <property type="nucleotide sequence ID" value="NZ_JBHUIT010000034.1"/>
</dbReference>
<feature type="domain" description="Cytochrome oxidase subunit II copper A binding" evidence="14">
    <location>
        <begin position="103"/>
        <end position="243"/>
    </location>
</feature>
<dbReference type="SUPFAM" id="SSF49503">
    <property type="entry name" value="Cupredoxins"/>
    <property type="match status" value="1"/>
</dbReference>
<evidence type="ECO:0000256" key="4">
    <source>
        <dbReference type="ARBA" id="ARBA00022448"/>
    </source>
</evidence>
<evidence type="ECO:0000256" key="6">
    <source>
        <dbReference type="ARBA" id="ARBA00022723"/>
    </source>
</evidence>
<dbReference type="Proteomes" id="UP001597375">
    <property type="component" value="Unassembled WGS sequence"/>
</dbReference>
<dbReference type="Gene3D" id="1.10.287.90">
    <property type="match status" value="1"/>
</dbReference>
<evidence type="ECO:0000256" key="7">
    <source>
        <dbReference type="ARBA" id="ARBA00022967"/>
    </source>
</evidence>
<keyword evidence="16" id="KW-1185">Reference proteome</keyword>
<dbReference type="InterPro" id="IPR045187">
    <property type="entry name" value="CcO_II"/>
</dbReference>
<keyword evidence="8" id="KW-0249">Electron transport</keyword>
<feature type="transmembrane region" description="Helical" evidence="13">
    <location>
        <begin position="72"/>
        <end position="91"/>
    </location>
</feature>
<comment type="caution">
    <text evidence="15">The sequence shown here is derived from an EMBL/GenBank/DDBJ whole genome shotgun (WGS) entry which is preliminary data.</text>
</comment>
<comment type="subcellular location">
    <subcellularLocation>
        <location evidence="1">Membrane</location>
        <topology evidence="1">Multi-pass membrane protein</topology>
    </subcellularLocation>
</comment>
<evidence type="ECO:0000256" key="13">
    <source>
        <dbReference type="SAM" id="Phobius"/>
    </source>
</evidence>
<evidence type="ECO:0000313" key="16">
    <source>
        <dbReference type="Proteomes" id="UP001597375"/>
    </source>
</evidence>
<sequence length="264" mass="29533">MSPTKFLGLPDNYSAHGGQVDHLLDVVHWFMLALFIGWTIFFFICLFKFWHKKNPKASYDGVRSHLSSHMEVAVIIIEAVLLLGFAFPLWAERVDGWEKVQEMNPVRVRVVGWQFGWTYHYPGLDGKFGRTDAALISGSNDLGIDYTDPNALDDFIAPVLKLPVDRPAVLNIGTKDVIHNFAIVPMRVQQDAIPGKEIPMWFTPVKTMETYVVCGQLCGEGHGNMIGTMEVVPESDFNSWAETQSEGSLKTNSSNNEDAAQASR</sequence>
<keyword evidence="10" id="KW-0186">Copper</keyword>
<keyword evidence="9 13" id="KW-1133">Transmembrane helix</keyword>
<dbReference type="InterPro" id="IPR008972">
    <property type="entry name" value="Cupredoxin"/>
</dbReference>
<comment type="similarity">
    <text evidence="2">Belongs to the cytochrome c oxidase subunit 2 family.</text>
</comment>
<feature type="region of interest" description="Disordered" evidence="12">
    <location>
        <begin position="241"/>
        <end position="264"/>
    </location>
</feature>
<dbReference type="PRINTS" id="PR01166">
    <property type="entry name" value="CYCOXIDASEII"/>
</dbReference>
<evidence type="ECO:0000256" key="5">
    <source>
        <dbReference type="ARBA" id="ARBA00022692"/>
    </source>
</evidence>
<keyword evidence="11 13" id="KW-0472">Membrane</keyword>
<keyword evidence="5 13" id="KW-0812">Transmembrane</keyword>
<organism evidence="15 16">
    <name type="scientific">Luteolibacter algae</name>
    <dbReference type="NCBI Taxonomy" id="454151"/>
    <lineage>
        <taxon>Bacteria</taxon>
        <taxon>Pseudomonadati</taxon>
        <taxon>Verrucomicrobiota</taxon>
        <taxon>Verrucomicrobiia</taxon>
        <taxon>Verrucomicrobiales</taxon>
        <taxon>Verrucomicrobiaceae</taxon>
        <taxon>Luteolibacter</taxon>
    </lineage>
</organism>
<name>A0ABW5DAK3_9BACT</name>